<feature type="repeat" description="ANK" evidence="3">
    <location>
        <begin position="352"/>
        <end position="374"/>
    </location>
</feature>
<organism evidence="4 5">
    <name type="scientific">Hydra vulgaris</name>
    <name type="common">Hydra</name>
    <name type="synonym">Hydra attenuata</name>
    <dbReference type="NCBI Taxonomy" id="6087"/>
    <lineage>
        <taxon>Eukaryota</taxon>
        <taxon>Metazoa</taxon>
        <taxon>Cnidaria</taxon>
        <taxon>Hydrozoa</taxon>
        <taxon>Hydroidolina</taxon>
        <taxon>Anthoathecata</taxon>
        <taxon>Aplanulata</taxon>
        <taxon>Hydridae</taxon>
        <taxon>Hydra</taxon>
    </lineage>
</organism>
<evidence type="ECO:0000256" key="2">
    <source>
        <dbReference type="ARBA" id="ARBA00023043"/>
    </source>
</evidence>
<dbReference type="SMART" id="SM00248">
    <property type="entry name" value="ANK"/>
    <property type="match status" value="7"/>
</dbReference>
<feature type="repeat" description="ANK" evidence="3">
    <location>
        <begin position="386"/>
        <end position="418"/>
    </location>
</feature>
<dbReference type="PANTHER" id="PTHR24198">
    <property type="entry name" value="ANKYRIN REPEAT AND PROTEIN KINASE DOMAIN-CONTAINING PROTEIN"/>
    <property type="match status" value="1"/>
</dbReference>
<dbReference type="PROSITE" id="PS50088">
    <property type="entry name" value="ANK_REPEAT"/>
    <property type="match status" value="3"/>
</dbReference>
<evidence type="ECO:0000256" key="3">
    <source>
        <dbReference type="PROSITE-ProRule" id="PRU00023"/>
    </source>
</evidence>
<dbReference type="Pfam" id="PF12796">
    <property type="entry name" value="Ank_2"/>
    <property type="match status" value="2"/>
</dbReference>
<evidence type="ECO:0000313" key="4">
    <source>
        <dbReference type="Proteomes" id="UP001652625"/>
    </source>
</evidence>
<dbReference type="PANTHER" id="PTHR24198:SF165">
    <property type="entry name" value="ANKYRIN REPEAT-CONTAINING PROTEIN-RELATED"/>
    <property type="match status" value="1"/>
</dbReference>
<proteinExistence type="predicted"/>
<dbReference type="PROSITE" id="PS50297">
    <property type="entry name" value="ANK_REP_REGION"/>
    <property type="match status" value="3"/>
</dbReference>
<dbReference type="InterPro" id="IPR036770">
    <property type="entry name" value="Ankyrin_rpt-contain_sf"/>
</dbReference>
<feature type="repeat" description="ANK" evidence="3">
    <location>
        <begin position="202"/>
        <end position="234"/>
    </location>
</feature>
<dbReference type="InterPro" id="IPR002110">
    <property type="entry name" value="Ankyrin_rpt"/>
</dbReference>
<evidence type="ECO:0000256" key="1">
    <source>
        <dbReference type="ARBA" id="ARBA00022737"/>
    </source>
</evidence>
<dbReference type="Pfam" id="PF13857">
    <property type="entry name" value="Ank_5"/>
    <property type="match status" value="1"/>
</dbReference>
<name>A0ABM4C594_HYDVU</name>
<evidence type="ECO:0000313" key="5">
    <source>
        <dbReference type="RefSeq" id="XP_065656728.1"/>
    </source>
</evidence>
<dbReference type="Proteomes" id="UP001652625">
    <property type="component" value="Chromosome 06"/>
</dbReference>
<keyword evidence="1" id="KW-0677">Repeat</keyword>
<keyword evidence="2 3" id="KW-0040">ANK repeat</keyword>
<sequence length="499" mass="56065">MTTRVFYSDKYDWQKNKYDKFLRKQNVKVKDFIEPFASDGMFSIIYNENTVSLLNETDSKGFSAIHHTLYNKKFTDQQKIAIIEDIIDHGADPFILTIYGKSAFICACELGYLEIVKIMCKHKNYNVNATSLRSWPAIQFAIENNKTQVAEFLLSKGASITMSSSCGESMYHTIARVGDESIHSATTIIAHLSQMIELKDNRGRTPLHIACTYGRLPIIELLLKHGADNTIVDNAGETPTKKLIDWFNAKGSKLASDEVFQYLQRTITVGTIRNIISIVNNKITNDGDTKMHDAVRDNDIEYITEHIANKNLTNTENDDALTPLLLAIKCNKIEAFKTLLLACDDINQTNSQGLTPLNLASAVGNTDIVKILLEQDNIDVNKSDKGGFSPLHNAARGQFDEIVTMLFNKKANINAIAKDGRSVYRNACFVQRLSISTMMKLLIMGVKINDKEGEIGYNIFKNIFNAAIAAYEQSPDYLAKRCCQFIKESINIIDNIHKL</sequence>
<dbReference type="Gene3D" id="1.25.40.20">
    <property type="entry name" value="Ankyrin repeat-containing domain"/>
    <property type="match status" value="3"/>
</dbReference>
<accession>A0ABM4C594</accession>
<dbReference type="GeneID" id="136082078"/>
<gene>
    <name evidence="5" type="primary">LOC136082078</name>
</gene>
<dbReference type="RefSeq" id="XP_065656728.1">
    <property type="nucleotide sequence ID" value="XM_065800656.1"/>
</dbReference>
<protein>
    <submittedName>
        <fullName evidence="5">Poly [ADP-ribose] polymerase tankyrase-like</fullName>
    </submittedName>
</protein>
<reference evidence="5" key="1">
    <citation type="submission" date="2025-08" db="UniProtKB">
        <authorList>
            <consortium name="RefSeq"/>
        </authorList>
    </citation>
    <scope>IDENTIFICATION</scope>
</reference>
<keyword evidence="4" id="KW-1185">Reference proteome</keyword>
<dbReference type="SUPFAM" id="SSF48403">
    <property type="entry name" value="Ankyrin repeat"/>
    <property type="match status" value="1"/>
</dbReference>